<dbReference type="KEGG" id="sdv:BN159_5498"/>
<sequence length="99" mass="10666">MIPFCGGIVTLSGSPRLDQLEETDLVIVRMLHQGLGDAAIGRRLGIGHRTVQRRVHRLMERWNVPGRVALGARAQELGLLDRSEADDGAEGGTRLAASA</sequence>
<evidence type="ECO:0000313" key="2">
    <source>
        <dbReference type="EMBL" id="CCK29877.1"/>
    </source>
</evidence>
<evidence type="ECO:0000313" key="3">
    <source>
        <dbReference type="Proteomes" id="UP000008043"/>
    </source>
</evidence>
<dbReference type="eggNOG" id="ENOG5031T24">
    <property type="taxonomic scope" value="Bacteria"/>
</dbReference>
<dbReference type="InterPro" id="IPR016032">
    <property type="entry name" value="Sig_transdc_resp-reg_C-effctor"/>
</dbReference>
<dbReference type="Pfam" id="PF13384">
    <property type="entry name" value="HTH_23"/>
    <property type="match status" value="1"/>
</dbReference>
<dbReference type="PATRIC" id="fig|1214101.3.peg.5579"/>
<dbReference type="Gene3D" id="1.10.10.10">
    <property type="entry name" value="Winged helix-like DNA-binding domain superfamily/Winged helix DNA-binding domain"/>
    <property type="match status" value="1"/>
</dbReference>
<dbReference type="GO" id="GO:0003677">
    <property type="term" value="F:DNA binding"/>
    <property type="evidence" value="ECO:0007669"/>
    <property type="project" value="InterPro"/>
</dbReference>
<feature type="domain" description="HTH luxR-type" evidence="1">
    <location>
        <begin position="17"/>
        <end position="74"/>
    </location>
</feature>
<dbReference type="AlphaFoldDB" id="K4R9S1"/>
<dbReference type="SMART" id="SM00421">
    <property type="entry name" value="HTH_LUXR"/>
    <property type="match status" value="1"/>
</dbReference>
<keyword evidence="3" id="KW-1185">Reference proteome</keyword>
<accession>K4R9S1</accession>
<proteinExistence type="predicted"/>
<dbReference type="EMBL" id="HE971709">
    <property type="protein sequence ID" value="CCK29877.1"/>
    <property type="molecule type" value="Genomic_DNA"/>
</dbReference>
<organism evidence="2 3">
    <name type="scientific">Streptomyces davaonensis (strain DSM 101723 / JCM 4913 / KCC S-0913 / 768)</name>
    <dbReference type="NCBI Taxonomy" id="1214101"/>
    <lineage>
        <taxon>Bacteria</taxon>
        <taxon>Bacillati</taxon>
        <taxon>Actinomycetota</taxon>
        <taxon>Actinomycetes</taxon>
        <taxon>Kitasatosporales</taxon>
        <taxon>Streptomycetaceae</taxon>
        <taxon>Streptomyces</taxon>
    </lineage>
</organism>
<protein>
    <recommendedName>
        <fullName evidence="1">HTH luxR-type domain-containing protein</fullName>
    </recommendedName>
</protein>
<reference evidence="2 3" key="1">
    <citation type="journal article" date="2012" name="J. Bacteriol.">
        <title>Genome sequence of the bacterium Streptomyces davawensis JCM 4913 and heterologous production of the unique antibiotic roseoflavin.</title>
        <authorList>
            <person name="Jankowitsch F."/>
            <person name="Schwarz J."/>
            <person name="Ruckert C."/>
            <person name="Gust B."/>
            <person name="Szczepanowski R."/>
            <person name="Blom J."/>
            <person name="Pelzer S."/>
            <person name="Kalinowski J."/>
            <person name="Mack M."/>
        </authorList>
    </citation>
    <scope>NUCLEOTIDE SEQUENCE [LARGE SCALE GENOMIC DNA]</scope>
    <source>
        <strain evidence="3">DSM 101723 / JCM 4913 / KCC S-0913 / 768</strain>
    </source>
</reference>
<evidence type="ECO:0000259" key="1">
    <source>
        <dbReference type="SMART" id="SM00421"/>
    </source>
</evidence>
<gene>
    <name evidence="2" type="ORF">BN159_5498</name>
</gene>
<name>K4R9S1_STRDJ</name>
<dbReference type="InterPro" id="IPR036388">
    <property type="entry name" value="WH-like_DNA-bd_sf"/>
</dbReference>
<dbReference type="STRING" id="1214101.BN159_5498"/>
<dbReference type="HOGENOM" id="CLU_2318813_0_0_11"/>
<dbReference type="InterPro" id="IPR000792">
    <property type="entry name" value="Tscrpt_reg_LuxR_C"/>
</dbReference>
<dbReference type="GO" id="GO:0006355">
    <property type="term" value="P:regulation of DNA-templated transcription"/>
    <property type="evidence" value="ECO:0007669"/>
    <property type="project" value="InterPro"/>
</dbReference>
<dbReference type="Proteomes" id="UP000008043">
    <property type="component" value="Chromosome"/>
</dbReference>
<dbReference type="SUPFAM" id="SSF46894">
    <property type="entry name" value="C-terminal effector domain of the bipartite response regulators"/>
    <property type="match status" value="1"/>
</dbReference>